<dbReference type="Proteomes" id="UP000584824">
    <property type="component" value="Unassembled WGS sequence"/>
</dbReference>
<keyword evidence="1 2" id="KW-0732">Signal</keyword>
<dbReference type="SUPFAM" id="SSF53850">
    <property type="entry name" value="Periplasmic binding protein-like II"/>
    <property type="match status" value="1"/>
</dbReference>
<dbReference type="InterPro" id="IPR026045">
    <property type="entry name" value="Ferric-bd"/>
</dbReference>
<reference evidence="3 4" key="1">
    <citation type="submission" date="2020-08" db="EMBL/GenBank/DDBJ databases">
        <title>Genomic Encyclopedia of Type Strains, Phase IV (KMG-IV): sequencing the most valuable type-strain genomes for metagenomic binning, comparative biology and taxonomic classification.</title>
        <authorList>
            <person name="Goeker M."/>
        </authorList>
    </citation>
    <scope>NUCLEOTIDE SEQUENCE [LARGE SCALE GENOMIC DNA]</scope>
    <source>
        <strain evidence="3 4">DSM 26385</strain>
    </source>
</reference>
<protein>
    <submittedName>
        <fullName evidence="3">ABC-type Fe3+ transport system substrate-binding protein</fullName>
    </submittedName>
</protein>
<dbReference type="EMBL" id="JACIDU010000023">
    <property type="protein sequence ID" value="MBB4105540.1"/>
    <property type="molecule type" value="Genomic_DNA"/>
</dbReference>
<organism evidence="3 4">
    <name type="scientific">Allorhizobium borbori</name>
    <dbReference type="NCBI Taxonomy" id="485907"/>
    <lineage>
        <taxon>Bacteria</taxon>
        <taxon>Pseudomonadati</taxon>
        <taxon>Pseudomonadota</taxon>
        <taxon>Alphaproteobacteria</taxon>
        <taxon>Hyphomicrobiales</taxon>
        <taxon>Rhizobiaceae</taxon>
        <taxon>Rhizobium/Agrobacterium group</taxon>
        <taxon>Allorhizobium</taxon>
    </lineage>
</organism>
<dbReference type="AlphaFoldDB" id="A0A7W6K5F8"/>
<evidence type="ECO:0000256" key="2">
    <source>
        <dbReference type="SAM" id="SignalP"/>
    </source>
</evidence>
<keyword evidence="4" id="KW-1185">Reference proteome</keyword>
<dbReference type="PIRSF" id="PIRSF002825">
    <property type="entry name" value="CfbpA"/>
    <property type="match status" value="1"/>
</dbReference>
<name>A0A7W6K5F8_9HYPH</name>
<gene>
    <name evidence="3" type="ORF">GGQ66_004127</name>
</gene>
<proteinExistence type="predicted"/>
<feature type="signal peptide" evidence="2">
    <location>
        <begin position="1"/>
        <end position="25"/>
    </location>
</feature>
<dbReference type="PANTHER" id="PTHR30006">
    <property type="entry name" value="THIAMINE-BINDING PERIPLASMIC PROTEIN-RELATED"/>
    <property type="match status" value="1"/>
</dbReference>
<sequence>MKSVANAMLAATVAGLVCWASSARAASDELIAAAKTEGKVVWYTTMIVDQAVRPIAAAFEKKYPGVKVEFARGNSGDMALKVINEGQARNRIGDVFDGTGTYSSIRAADMVAPYTPDSAASLAPEFKDPKGYWHAENFYYLTAAYNTDQVTAEEAPKTYEDLLDPKWKGQMAWAVTPEPTGAAGFVGNILMTMGEEKGMDYLRKLAAQKITNMTSSQRTVLDRTILGESPIALMIFNHHVPISQEKGAPVEWIRMEPLVSSASLIGLVKDAPHPNAGKLLIDFILSDEGQEAVAAAGYLPSNPNVKIPHSELLPTGPKPFKANFMSPEVVDENLKKWIEIVNKTFM</sequence>
<feature type="chain" id="PRO_5030971513" evidence="2">
    <location>
        <begin position="26"/>
        <end position="346"/>
    </location>
</feature>
<dbReference type="Pfam" id="PF13343">
    <property type="entry name" value="SBP_bac_6"/>
    <property type="match status" value="1"/>
</dbReference>
<dbReference type="Gene3D" id="3.40.190.10">
    <property type="entry name" value="Periplasmic binding protein-like II"/>
    <property type="match status" value="2"/>
</dbReference>
<comment type="caution">
    <text evidence="3">The sequence shown here is derived from an EMBL/GenBank/DDBJ whole genome shotgun (WGS) entry which is preliminary data.</text>
</comment>
<accession>A0A7W6K5F8</accession>
<dbReference type="PANTHER" id="PTHR30006:SF24">
    <property type="entry name" value="SLL0237 PROTEIN"/>
    <property type="match status" value="1"/>
</dbReference>
<evidence type="ECO:0000313" key="3">
    <source>
        <dbReference type="EMBL" id="MBB4105540.1"/>
    </source>
</evidence>
<evidence type="ECO:0000313" key="4">
    <source>
        <dbReference type="Proteomes" id="UP000584824"/>
    </source>
</evidence>
<dbReference type="RefSeq" id="WP_183795106.1">
    <property type="nucleotide sequence ID" value="NZ_JACIDU010000023.1"/>
</dbReference>
<evidence type="ECO:0000256" key="1">
    <source>
        <dbReference type="ARBA" id="ARBA00022729"/>
    </source>
</evidence>